<dbReference type="HAMAP" id="MF_00651">
    <property type="entry name" value="Nuclease_YqgF"/>
    <property type="match status" value="1"/>
</dbReference>
<dbReference type="EMBL" id="OZ020110">
    <property type="protein sequence ID" value="CAK9263084.1"/>
    <property type="molecule type" value="Genomic_DNA"/>
</dbReference>
<keyword evidence="7" id="KW-1185">Reference proteome</keyword>
<reference evidence="6" key="1">
    <citation type="submission" date="2024-02" db="EMBL/GenBank/DDBJ databases">
        <authorList>
            <consortium name="ELIXIR-Norway"/>
            <consortium name="Elixir Norway"/>
        </authorList>
    </citation>
    <scope>NUCLEOTIDE SEQUENCE</scope>
</reference>
<protein>
    <recommendedName>
        <fullName evidence="5">YqgF/RNase H-like domain-containing protein</fullName>
    </recommendedName>
</protein>
<gene>
    <name evidence="6" type="ORF">CSSPJE1EN1_LOCUS8562</name>
</gene>
<dbReference type="SMART" id="SM00732">
    <property type="entry name" value="YqgFc"/>
    <property type="match status" value="1"/>
</dbReference>
<dbReference type="PANTHER" id="PTHR33317">
    <property type="entry name" value="POLYNUCLEOTIDYL TRANSFERASE, RIBONUCLEASE H-LIKE SUPERFAMILY PROTEIN"/>
    <property type="match status" value="1"/>
</dbReference>
<feature type="domain" description="YqgF/RNase H-like" evidence="5">
    <location>
        <begin position="16"/>
        <end position="121"/>
    </location>
</feature>
<dbReference type="CDD" id="cd16964">
    <property type="entry name" value="YqgF"/>
    <property type="match status" value="1"/>
</dbReference>
<sequence length="165" mass="18489">MEPVTLKQLFQRLNGGRLLGLDVGSRNIGVAVSDPHCRIASPHSVLYWTQSTVLKNISWLESLVPELSITGFVIGYPLELTGFQGKEVAQMKLFVRQLQLSEQFPKISYIYWDEQLTFLAVTNVIVSMDISGWHRKSIIDKMSALCILQGCLDSLTQLENGTKCS</sequence>
<dbReference type="InterPro" id="IPR005227">
    <property type="entry name" value="YqgF"/>
</dbReference>
<dbReference type="InterPro" id="IPR012337">
    <property type="entry name" value="RNaseH-like_sf"/>
</dbReference>
<dbReference type="NCBIfam" id="TIGR00250">
    <property type="entry name" value="RNAse_H_YqgF"/>
    <property type="match status" value="1"/>
</dbReference>
<keyword evidence="1" id="KW-0963">Cytoplasm</keyword>
<accession>A0ABP0W9D1</accession>
<evidence type="ECO:0000313" key="7">
    <source>
        <dbReference type="Proteomes" id="UP001497444"/>
    </source>
</evidence>
<evidence type="ECO:0000256" key="3">
    <source>
        <dbReference type="ARBA" id="ARBA00022722"/>
    </source>
</evidence>
<dbReference type="Gene3D" id="3.30.420.140">
    <property type="entry name" value="YqgF/RNase H-like domain"/>
    <property type="match status" value="1"/>
</dbReference>
<dbReference type="InterPro" id="IPR037027">
    <property type="entry name" value="YqgF/RNaseH-like_dom_sf"/>
</dbReference>
<evidence type="ECO:0000259" key="5">
    <source>
        <dbReference type="SMART" id="SM00732"/>
    </source>
</evidence>
<keyword evidence="3" id="KW-0540">Nuclease</keyword>
<dbReference type="InterPro" id="IPR006641">
    <property type="entry name" value="YqgF/RNaseH-like_dom"/>
</dbReference>
<dbReference type="PANTHER" id="PTHR33317:SF1">
    <property type="entry name" value="POLYNUCLEOTIDYL TRANSFERASE, RIBONUCLEASE H-LIKE SUPERFAMILY PROTEIN"/>
    <property type="match status" value="1"/>
</dbReference>
<organism evidence="6 7">
    <name type="scientific">Sphagnum jensenii</name>
    <dbReference type="NCBI Taxonomy" id="128206"/>
    <lineage>
        <taxon>Eukaryota</taxon>
        <taxon>Viridiplantae</taxon>
        <taxon>Streptophyta</taxon>
        <taxon>Embryophyta</taxon>
        <taxon>Bryophyta</taxon>
        <taxon>Sphagnophytina</taxon>
        <taxon>Sphagnopsida</taxon>
        <taxon>Sphagnales</taxon>
        <taxon>Sphagnaceae</taxon>
        <taxon>Sphagnum</taxon>
    </lineage>
</organism>
<dbReference type="Pfam" id="PF03652">
    <property type="entry name" value="RuvX"/>
    <property type="match status" value="1"/>
</dbReference>
<keyword evidence="4" id="KW-0378">Hydrolase</keyword>
<proteinExistence type="inferred from homology"/>
<name>A0ABP0W9D1_9BRYO</name>
<evidence type="ECO:0000256" key="2">
    <source>
        <dbReference type="ARBA" id="ARBA00022517"/>
    </source>
</evidence>
<evidence type="ECO:0000313" key="6">
    <source>
        <dbReference type="EMBL" id="CAK9263084.1"/>
    </source>
</evidence>
<evidence type="ECO:0000256" key="1">
    <source>
        <dbReference type="ARBA" id="ARBA00022490"/>
    </source>
</evidence>
<keyword evidence="2" id="KW-0690">Ribosome biogenesis</keyword>
<dbReference type="SUPFAM" id="SSF53098">
    <property type="entry name" value="Ribonuclease H-like"/>
    <property type="match status" value="1"/>
</dbReference>
<dbReference type="Proteomes" id="UP001497444">
    <property type="component" value="Chromosome 15"/>
</dbReference>
<evidence type="ECO:0000256" key="4">
    <source>
        <dbReference type="ARBA" id="ARBA00022801"/>
    </source>
</evidence>